<reference evidence="12 13" key="1">
    <citation type="journal article" date="2015" name="Sci. Rep.">
        <title>Genome of the facultative scuticociliatosis pathogen Pseudocohnilembus persalinus provides insight into its virulence through horizontal gene transfer.</title>
        <authorList>
            <person name="Xiong J."/>
            <person name="Wang G."/>
            <person name="Cheng J."/>
            <person name="Tian M."/>
            <person name="Pan X."/>
            <person name="Warren A."/>
            <person name="Jiang C."/>
            <person name="Yuan D."/>
            <person name="Miao W."/>
        </authorList>
    </citation>
    <scope>NUCLEOTIDE SEQUENCE [LARGE SCALE GENOMIC DNA]</scope>
    <source>
        <strain evidence="12">36N120E</strain>
    </source>
</reference>
<accession>A0A0V0Q931</accession>
<dbReference type="PANTHER" id="PTHR22904:SF523">
    <property type="entry name" value="STRESS-INDUCED-PHOSPHOPROTEIN 1"/>
    <property type="match status" value="1"/>
</dbReference>
<dbReference type="EMBL" id="LDAU01000231">
    <property type="protein sequence ID" value="KRW98760.1"/>
    <property type="molecule type" value="Genomic_DNA"/>
</dbReference>
<sequence>MADQATEFKNQGNQAFKEQNYEKAAELFGKAIECNPSDHVLYSNRSGAYASLKNYEKALEDANKCVELKGDWAKGYVRKGLAEFYLQKYDDAISTYNKGLELDPSNVQLKEGKERAETEKITGGKSVPGMDQSQVAGVIAKLKANSKTAAYLNDPKFLQQVQMFLGNPDMMKQNPQMMLQLIQQDPRLMECFMVLQGIDPEAMGKAQPESKTAQGSQPQEEEFQMEEEPKKKEEPKKQEPKKEEPKQELDEADKIKNEGNAFFKQKKYDQALEKYEQAIQKKPTELLYYNNKAACYIEKQELDKAQEEVEKALKIREEEHIYDFKKAAKLYSRLGSIFERKQQFQSAIEYYNKSLLEEANQNVKIDLRRVEKLFKIQQEKEYISPEKAEEANERAKVLFKDGKFKDALEEYNEATKRNPEGAKYFCNRGICFIKLMEWFKAVEDFDKCISLDDKYVKAYIKKADCQSFMKEYHKAKGTLDLALKIEPNNEEAKQKLQQITYKMYSSSGTKEEQEQRAQQAMKDPEIQKILMTPEIQNALKAMQSGNQTEAMKIMQDPHLGPKIQTLIEAGVLRLG</sequence>
<dbReference type="InterPro" id="IPR011990">
    <property type="entry name" value="TPR-like_helical_dom_sf"/>
</dbReference>
<feature type="region of interest" description="Disordered" evidence="10">
    <location>
        <begin position="203"/>
        <end position="256"/>
    </location>
</feature>
<dbReference type="Gene3D" id="1.25.40.10">
    <property type="entry name" value="Tetratricopeptide repeat domain"/>
    <property type="match status" value="3"/>
</dbReference>
<dbReference type="SMART" id="SM00727">
    <property type="entry name" value="STI1"/>
    <property type="match status" value="2"/>
</dbReference>
<dbReference type="Pfam" id="PF17830">
    <property type="entry name" value="STI1-HOP_DP"/>
    <property type="match status" value="2"/>
</dbReference>
<keyword evidence="4 9" id="KW-0802">TPR repeat</keyword>
<gene>
    <name evidence="12" type="ORF">PPERSA_03895</name>
</gene>
<dbReference type="OMA" id="MYSAREN"/>
<dbReference type="InterPro" id="IPR041243">
    <property type="entry name" value="STI1/HOP_DP"/>
</dbReference>
<dbReference type="InterPro" id="IPR006636">
    <property type="entry name" value="STI1_HS-bd"/>
</dbReference>
<dbReference type="PROSITE" id="PS50293">
    <property type="entry name" value="TPR_REGION"/>
    <property type="match status" value="2"/>
</dbReference>
<evidence type="ECO:0000256" key="6">
    <source>
        <dbReference type="ARBA" id="ARBA00066016"/>
    </source>
</evidence>
<feature type="domain" description="STI1" evidence="11">
    <location>
        <begin position="523"/>
        <end position="563"/>
    </location>
</feature>
<keyword evidence="3" id="KW-0677">Repeat</keyword>
<dbReference type="SMART" id="SM00028">
    <property type="entry name" value="TPR"/>
    <property type="match status" value="9"/>
</dbReference>
<dbReference type="PROSITE" id="PS50005">
    <property type="entry name" value="TPR"/>
    <property type="match status" value="5"/>
</dbReference>
<dbReference type="Pfam" id="PF00515">
    <property type="entry name" value="TPR_1"/>
    <property type="match status" value="2"/>
</dbReference>
<evidence type="ECO:0000256" key="10">
    <source>
        <dbReference type="SAM" id="MobiDB-lite"/>
    </source>
</evidence>
<evidence type="ECO:0000313" key="13">
    <source>
        <dbReference type="Proteomes" id="UP000054937"/>
    </source>
</evidence>
<feature type="domain" description="STI1" evidence="11">
    <location>
        <begin position="145"/>
        <end position="192"/>
    </location>
</feature>
<keyword evidence="13" id="KW-1185">Reference proteome</keyword>
<evidence type="ECO:0000256" key="5">
    <source>
        <dbReference type="ARBA" id="ARBA00056105"/>
    </source>
</evidence>
<evidence type="ECO:0000256" key="9">
    <source>
        <dbReference type="PROSITE-ProRule" id="PRU00339"/>
    </source>
</evidence>
<feature type="repeat" description="TPR" evidence="9">
    <location>
        <begin position="5"/>
        <end position="38"/>
    </location>
</feature>
<dbReference type="GO" id="GO:0051879">
    <property type="term" value="F:Hsp90 protein binding"/>
    <property type="evidence" value="ECO:0007669"/>
    <property type="project" value="TreeGrafter"/>
</dbReference>
<protein>
    <recommendedName>
        <fullName evidence="7">Hsp70-Hsp90 organising protein</fullName>
    </recommendedName>
    <alternativeName>
        <fullName evidence="8">Stress-inducible protein 1</fullName>
    </alternativeName>
</protein>
<dbReference type="Gene3D" id="1.10.260.100">
    <property type="match status" value="2"/>
</dbReference>
<feature type="repeat" description="TPR" evidence="9">
    <location>
        <begin position="73"/>
        <end position="106"/>
    </location>
</feature>
<dbReference type="Pfam" id="PF13432">
    <property type="entry name" value="TPR_16"/>
    <property type="match status" value="1"/>
</dbReference>
<evidence type="ECO:0000256" key="2">
    <source>
        <dbReference type="ARBA" id="ARBA00022490"/>
    </source>
</evidence>
<dbReference type="InterPro" id="IPR019734">
    <property type="entry name" value="TPR_rpt"/>
</dbReference>
<dbReference type="SUPFAM" id="SSF48452">
    <property type="entry name" value="TPR-like"/>
    <property type="match status" value="1"/>
</dbReference>
<feature type="repeat" description="TPR" evidence="9">
    <location>
        <begin position="252"/>
        <end position="285"/>
    </location>
</feature>
<feature type="compositionally biased region" description="Basic and acidic residues" evidence="10">
    <location>
        <begin position="227"/>
        <end position="256"/>
    </location>
</feature>
<evidence type="ECO:0000256" key="8">
    <source>
        <dbReference type="ARBA" id="ARBA00076447"/>
    </source>
</evidence>
<evidence type="ECO:0000259" key="11">
    <source>
        <dbReference type="SMART" id="SM00727"/>
    </source>
</evidence>
<name>A0A0V0Q931_PSEPJ</name>
<dbReference type="OrthoDB" id="2423701at2759"/>
<comment type="subcellular location">
    <subcellularLocation>
        <location evidence="1">Cytoplasm</location>
    </subcellularLocation>
</comment>
<comment type="subunit">
    <text evidence="6">Monomer. Homodimer. Forms a complex composed of HOP and chaperones HSP70 and HSP90; the interaction is stronger in the absence of ATP. Interacts (via TPR 1, 2, 3, 7, 8 and 9 repeats) with HSP70 (via C-terminus); the interaction is direct and is stronger in the absence of ATP. Interacts (via TPR 4, 5 and 6 repeats) with HSP90 (via C-terminus); the interaction is direct.</text>
</comment>
<dbReference type="Pfam" id="PF13424">
    <property type="entry name" value="TPR_12"/>
    <property type="match status" value="1"/>
</dbReference>
<dbReference type="InParanoid" id="A0A0V0Q931"/>
<dbReference type="AlphaFoldDB" id="A0A0V0Q931"/>
<dbReference type="GO" id="GO:0005737">
    <property type="term" value="C:cytoplasm"/>
    <property type="evidence" value="ECO:0007669"/>
    <property type="project" value="UniProtKB-SubCell"/>
</dbReference>
<proteinExistence type="predicted"/>
<dbReference type="Proteomes" id="UP000054937">
    <property type="component" value="Unassembled WGS sequence"/>
</dbReference>
<comment type="caution">
    <text evidence="12">The sequence shown here is derived from an EMBL/GenBank/DDBJ whole genome shotgun (WGS) entry which is preliminary data.</text>
</comment>
<dbReference type="Pfam" id="PF13181">
    <property type="entry name" value="TPR_8"/>
    <property type="match status" value="2"/>
</dbReference>
<evidence type="ECO:0000256" key="7">
    <source>
        <dbReference type="ARBA" id="ARBA00074766"/>
    </source>
</evidence>
<feature type="repeat" description="TPR" evidence="9">
    <location>
        <begin position="328"/>
        <end position="361"/>
    </location>
</feature>
<dbReference type="FunFam" id="1.25.40.10:FF:000020">
    <property type="entry name" value="Stress-induced phosphoprotein 1"/>
    <property type="match status" value="1"/>
</dbReference>
<feature type="repeat" description="TPR" evidence="9">
    <location>
        <begin position="388"/>
        <end position="421"/>
    </location>
</feature>
<evidence type="ECO:0000313" key="12">
    <source>
        <dbReference type="EMBL" id="KRW98760.1"/>
    </source>
</evidence>
<dbReference type="PANTHER" id="PTHR22904">
    <property type="entry name" value="TPR REPEAT CONTAINING PROTEIN"/>
    <property type="match status" value="1"/>
</dbReference>
<evidence type="ECO:0000256" key="3">
    <source>
        <dbReference type="ARBA" id="ARBA00022737"/>
    </source>
</evidence>
<evidence type="ECO:0000256" key="1">
    <source>
        <dbReference type="ARBA" id="ARBA00004496"/>
    </source>
</evidence>
<evidence type="ECO:0000256" key="4">
    <source>
        <dbReference type="ARBA" id="ARBA00022803"/>
    </source>
</evidence>
<organism evidence="12 13">
    <name type="scientific">Pseudocohnilembus persalinus</name>
    <name type="common">Ciliate</name>
    <dbReference type="NCBI Taxonomy" id="266149"/>
    <lineage>
        <taxon>Eukaryota</taxon>
        <taxon>Sar</taxon>
        <taxon>Alveolata</taxon>
        <taxon>Ciliophora</taxon>
        <taxon>Intramacronucleata</taxon>
        <taxon>Oligohymenophorea</taxon>
        <taxon>Scuticociliatia</taxon>
        <taxon>Philasterida</taxon>
        <taxon>Pseudocohnilembidae</taxon>
        <taxon>Pseudocohnilembus</taxon>
    </lineage>
</organism>
<keyword evidence="2" id="KW-0963">Cytoplasm</keyword>
<comment type="function">
    <text evidence="5">Acts as a co-chaperone and mediates the association of the chaperones HSP70 and HSP90 probably facilitating substrate transfer from HSP70 to HSP90. Stimulates HSP70 ATPase activity and, in contrast, inhibits HSP90 ATPase activity.</text>
</comment>